<proteinExistence type="predicted"/>
<reference evidence="1" key="1">
    <citation type="submission" date="2020-10" db="EMBL/GenBank/DDBJ databases">
        <authorList>
            <person name="Gilroy R."/>
        </authorList>
    </citation>
    <scope>NUCLEOTIDE SEQUENCE</scope>
    <source>
        <strain evidence="1">ChiGjej2B2-12916</strain>
    </source>
</reference>
<protein>
    <submittedName>
        <fullName evidence="1">Uncharacterized protein</fullName>
    </submittedName>
</protein>
<feature type="non-terminal residue" evidence="1">
    <location>
        <position position="1"/>
    </location>
</feature>
<organism evidence="1 2">
    <name type="scientific">Candidatus Enterenecus faecium</name>
    <dbReference type="NCBI Taxonomy" id="2840780"/>
    <lineage>
        <taxon>Bacteria</taxon>
        <taxon>Bacillati</taxon>
        <taxon>Bacillota</taxon>
        <taxon>Clostridia</taxon>
        <taxon>Eubacteriales</taxon>
        <taxon>Candidatus Enterenecus</taxon>
    </lineage>
</organism>
<sequence>TACLEEGRRSFRWLFDRIDVREVWEEELEEFDLDHLLLNVNRPEDLMTALEQR</sequence>
<accession>A0A9D1CGV0</accession>
<evidence type="ECO:0000313" key="2">
    <source>
        <dbReference type="Proteomes" id="UP000886879"/>
    </source>
</evidence>
<evidence type="ECO:0000313" key="1">
    <source>
        <dbReference type="EMBL" id="HIQ61386.1"/>
    </source>
</evidence>
<dbReference type="InterPro" id="IPR029044">
    <property type="entry name" value="Nucleotide-diphossugar_trans"/>
</dbReference>
<dbReference type="Proteomes" id="UP000886879">
    <property type="component" value="Unassembled WGS sequence"/>
</dbReference>
<name>A0A9D1CGV0_9FIRM</name>
<reference evidence="1" key="2">
    <citation type="journal article" date="2021" name="PeerJ">
        <title>Extensive microbial diversity within the chicken gut microbiome revealed by metagenomics and culture.</title>
        <authorList>
            <person name="Gilroy R."/>
            <person name="Ravi A."/>
            <person name="Getino M."/>
            <person name="Pursley I."/>
            <person name="Horton D.L."/>
            <person name="Alikhan N.F."/>
            <person name="Baker D."/>
            <person name="Gharbi K."/>
            <person name="Hall N."/>
            <person name="Watson M."/>
            <person name="Adriaenssens E.M."/>
            <person name="Foster-Nyarko E."/>
            <person name="Jarju S."/>
            <person name="Secka A."/>
            <person name="Antonio M."/>
            <person name="Oren A."/>
            <person name="Chaudhuri R.R."/>
            <person name="La Ragione R."/>
            <person name="Hildebrand F."/>
            <person name="Pallen M.J."/>
        </authorList>
    </citation>
    <scope>NUCLEOTIDE SEQUENCE</scope>
    <source>
        <strain evidence="1">ChiGjej2B2-12916</strain>
    </source>
</reference>
<gene>
    <name evidence="1" type="ORF">IAD31_07315</name>
</gene>
<dbReference type="EMBL" id="DVFO01000078">
    <property type="protein sequence ID" value="HIQ61386.1"/>
    <property type="molecule type" value="Genomic_DNA"/>
</dbReference>
<dbReference type="AlphaFoldDB" id="A0A9D1CGV0"/>
<dbReference type="Gene3D" id="3.90.550.10">
    <property type="entry name" value="Spore Coat Polysaccharide Biosynthesis Protein SpsA, Chain A"/>
    <property type="match status" value="1"/>
</dbReference>
<comment type="caution">
    <text evidence="1">The sequence shown here is derived from an EMBL/GenBank/DDBJ whole genome shotgun (WGS) entry which is preliminary data.</text>
</comment>